<dbReference type="SUPFAM" id="SSF55347">
    <property type="entry name" value="Glyceraldehyde-3-phosphate dehydrogenase-like, C-terminal domain"/>
    <property type="match status" value="1"/>
</dbReference>
<reference evidence="4 5" key="1">
    <citation type="submission" date="2018-03" db="EMBL/GenBank/DDBJ databases">
        <title>Adhaeribacter sp. HMF7605 Genome sequencing and assembly.</title>
        <authorList>
            <person name="Kang H."/>
            <person name="Kang J."/>
            <person name="Cha I."/>
            <person name="Kim H."/>
            <person name="Joh K."/>
        </authorList>
    </citation>
    <scope>NUCLEOTIDE SEQUENCE [LARGE SCALE GENOMIC DNA]</scope>
    <source>
        <strain evidence="4 5">HMF7605</strain>
    </source>
</reference>
<feature type="domain" description="Gfo/Idh/MocA-like oxidoreductase bacterial type C-terminal" evidence="3">
    <location>
        <begin position="250"/>
        <end position="317"/>
    </location>
</feature>
<evidence type="ECO:0000313" key="5">
    <source>
        <dbReference type="Proteomes" id="UP000240357"/>
    </source>
</evidence>
<dbReference type="EMBL" id="PYFT01000001">
    <property type="protein sequence ID" value="PSR55661.1"/>
    <property type="molecule type" value="Genomic_DNA"/>
</dbReference>
<dbReference type="Pfam" id="PF19051">
    <property type="entry name" value="GFO_IDH_MocA_C2"/>
    <property type="match status" value="1"/>
</dbReference>
<gene>
    <name evidence="4" type="ORF">AHMF7605_20200</name>
</gene>
<dbReference type="Gene3D" id="3.40.50.720">
    <property type="entry name" value="NAD(P)-binding Rossmann-like Domain"/>
    <property type="match status" value="1"/>
</dbReference>
<dbReference type="SUPFAM" id="SSF51735">
    <property type="entry name" value="NAD(P)-binding Rossmann-fold domains"/>
    <property type="match status" value="1"/>
</dbReference>
<dbReference type="Gene3D" id="3.30.360.10">
    <property type="entry name" value="Dihydrodipicolinate Reductase, domain 2"/>
    <property type="match status" value="1"/>
</dbReference>
<dbReference type="AlphaFoldDB" id="A0A2T2YJI0"/>
<dbReference type="GO" id="GO:0000166">
    <property type="term" value="F:nucleotide binding"/>
    <property type="evidence" value="ECO:0007669"/>
    <property type="project" value="InterPro"/>
</dbReference>
<dbReference type="InterPro" id="IPR000683">
    <property type="entry name" value="Gfo/Idh/MocA-like_OxRdtase_N"/>
</dbReference>
<sequence>MEDQQNTSEQSKKAFNRRDFIKGAALTAASFYIFPRHVLGGPGFVAPSDKFNVAGVGVGGMGRANLLNLSSQNIVALCDVDWDFAGKAFDRLTSDAEKAQARLKDATTDKDRQNITNQINNFAQLKAQYPKAKRFKDYREMLDKMNKDIDGVVVATPDHTHAVIAMDAMRRKKHVYVQKPLTYTVHEARALAEAARKYKVITQMGNQGHSSEGARLINEWIWDGAIGKVSTVYAWTNRPIWPQGIPRPTETVATPEGLDWDVFSGPSPLRPYNPAYHPFKWRGWVDYGASALGDMGAHLLDHPNWALKLGAPVSVEATSTPFGGGTNKQDLATYPSGSMVTYEFAARENMPPVTLTWFDGGLMPPKPVEMGPDENMDKSGGVLMIGDKGKLMHETYGSNPRLLPASRMAEYKQPPKTIPRIDVSHEMDWVRCAKDGKKQPSSSFDYAGPLTETMLLGIIATRFTGKKLLWDSAKMQFTNAPEANPFVTREYRSGWSLTA</sequence>
<feature type="domain" description="Gfo/Idh/MocA-like oxidoreductase N-terminal" evidence="2">
    <location>
        <begin position="111"/>
        <end position="205"/>
    </location>
</feature>
<keyword evidence="5" id="KW-1185">Reference proteome</keyword>
<evidence type="ECO:0000259" key="2">
    <source>
        <dbReference type="Pfam" id="PF01408"/>
    </source>
</evidence>
<dbReference type="InterPro" id="IPR006311">
    <property type="entry name" value="TAT_signal"/>
</dbReference>
<comment type="caution">
    <text evidence="4">The sequence shown here is derived from an EMBL/GenBank/DDBJ whole genome shotgun (WGS) entry which is preliminary data.</text>
</comment>
<dbReference type="Proteomes" id="UP000240357">
    <property type="component" value="Unassembled WGS sequence"/>
</dbReference>
<feature type="coiled-coil region" evidence="1">
    <location>
        <begin position="89"/>
        <end position="116"/>
    </location>
</feature>
<organism evidence="4 5">
    <name type="scientific">Adhaeribacter arboris</name>
    <dbReference type="NCBI Taxonomy" id="2072846"/>
    <lineage>
        <taxon>Bacteria</taxon>
        <taxon>Pseudomonadati</taxon>
        <taxon>Bacteroidota</taxon>
        <taxon>Cytophagia</taxon>
        <taxon>Cytophagales</taxon>
        <taxon>Hymenobacteraceae</taxon>
        <taxon>Adhaeribacter</taxon>
    </lineage>
</organism>
<evidence type="ECO:0000256" key="1">
    <source>
        <dbReference type="SAM" id="Coils"/>
    </source>
</evidence>
<dbReference type="PANTHER" id="PTHR43818:SF10">
    <property type="entry name" value="NADH-DEPENDENT DEHYDROGENASE-RELATED"/>
    <property type="match status" value="1"/>
</dbReference>
<name>A0A2T2YJI0_9BACT</name>
<dbReference type="Pfam" id="PF01408">
    <property type="entry name" value="GFO_IDH_MocA"/>
    <property type="match status" value="1"/>
</dbReference>
<accession>A0A2T2YJI0</accession>
<dbReference type="InterPro" id="IPR036291">
    <property type="entry name" value="NAD(P)-bd_dom_sf"/>
</dbReference>
<proteinExistence type="predicted"/>
<evidence type="ECO:0000259" key="3">
    <source>
        <dbReference type="Pfam" id="PF19051"/>
    </source>
</evidence>
<dbReference type="OrthoDB" id="9763611at2"/>
<keyword evidence="1" id="KW-0175">Coiled coil</keyword>
<evidence type="ECO:0000313" key="4">
    <source>
        <dbReference type="EMBL" id="PSR55661.1"/>
    </source>
</evidence>
<dbReference type="RefSeq" id="WP_106931841.1">
    <property type="nucleotide sequence ID" value="NZ_PYFT01000001.1"/>
</dbReference>
<dbReference type="InterPro" id="IPR043906">
    <property type="entry name" value="Gfo/Idh/MocA_OxRdtase_bact_C"/>
</dbReference>
<dbReference type="InterPro" id="IPR050463">
    <property type="entry name" value="Gfo/Idh/MocA_oxidrdct_glycsds"/>
</dbReference>
<protein>
    <submittedName>
        <fullName evidence="4">Oxidoreductase</fullName>
    </submittedName>
</protein>
<dbReference type="PROSITE" id="PS51318">
    <property type="entry name" value="TAT"/>
    <property type="match status" value="1"/>
</dbReference>
<dbReference type="PANTHER" id="PTHR43818">
    <property type="entry name" value="BCDNA.GH03377"/>
    <property type="match status" value="1"/>
</dbReference>